<dbReference type="Proteomes" id="UP001500603">
    <property type="component" value="Unassembled WGS sequence"/>
</dbReference>
<dbReference type="RefSeq" id="WP_345497755.1">
    <property type="nucleotide sequence ID" value="NZ_BAABJM010000005.1"/>
</dbReference>
<feature type="region of interest" description="Disordered" evidence="1">
    <location>
        <begin position="497"/>
        <end position="518"/>
    </location>
</feature>
<evidence type="ECO:0000313" key="3">
    <source>
        <dbReference type="Proteomes" id="UP001500603"/>
    </source>
</evidence>
<feature type="region of interest" description="Disordered" evidence="1">
    <location>
        <begin position="437"/>
        <end position="480"/>
    </location>
</feature>
<feature type="region of interest" description="Disordered" evidence="1">
    <location>
        <begin position="1"/>
        <end position="42"/>
    </location>
</feature>
<accession>A0ABP9KRE4</accession>
<feature type="compositionally biased region" description="Basic and acidic residues" evidence="1">
    <location>
        <begin position="281"/>
        <end position="296"/>
    </location>
</feature>
<reference evidence="3" key="1">
    <citation type="journal article" date="2019" name="Int. J. Syst. Evol. Microbiol.">
        <title>The Global Catalogue of Microorganisms (GCM) 10K type strain sequencing project: providing services to taxonomists for standard genome sequencing and annotation.</title>
        <authorList>
            <consortium name="The Broad Institute Genomics Platform"/>
            <consortium name="The Broad Institute Genome Sequencing Center for Infectious Disease"/>
            <person name="Wu L."/>
            <person name="Ma J."/>
        </authorList>
    </citation>
    <scope>NUCLEOTIDE SEQUENCE [LARGE SCALE GENOMIC DNA]</scope>
    <source>
        <strain evidence="3">JCM 18298</strain>
    </source>
</reference>
<sequence length="659" mass="68847">MADEDSETNSAGTSKGAIIKAGKPLEKGDSLESGDYTLSRQDNGDYVLSKGEGADKQLLWGYSGSGDPFSSYVFDFKLGRDGSIKSFSEDGEVMETVIASGLKPHFQLILLHHPKAEVGGLKFLIDNAQNSLQMGLDLTGSGHASDAPDLSKWLHDKGLIDKVNSSEMIKNYGDKVSDIASIKEDFKNLDKEIDASAYDTKLASSSVMDDILTKVDELNDQLIAADNHVERAEIDATPQVKAHLPEQDRYYDRIEPDLQERIEHNILTKVDAVEKLIRSTLEGNRRRGGDITDKGPKTPRGSGEEGPGTGSGPGPGPDPGVPTGATTPGGLDTEIPEPADSDFSEIIDDLLGGDGDITGEDSTTSSIGNGVIAVSDSSGTAGNKSATIDALIERLGAAGSGAGVANQAANSGGTNQNSASGQDSSAMMWPMMMSMMNRNGAAGTGNDKHERELEKRERELEKRERELQQGGDPNAAATATATEQIPGTATVSAIPSDVPVSSLAGSNSMTEMTLPDGSTQKMSSVAAEAIHKEMSNLNGADATAAYQGTAGASTPSNPWSAVDSANVHTGDVVQWSNRSALIVVNDAGLQFLLNGQLVPLDPNNPPDGGQGDYGTFQGYFHPSGVDRDNQLEVPQGPTSVVAPHAAPAAPPPVSPPAAV</sequence>
<feature type="compositionally biased region" description="Polar residues" evidence="1">
    <location>
        <begin position="407"/>
        <end position="423"/>
    </location>
</feature>
<gene>
    <name evidence="2" type="ORF">GCM10023318_45640</name>
</gene>
<feature type="compositionally biased region" description="Basic and acidic residues" evidence="1">
    <location>
        <begin position="446"/>
        <end position="467"/>
    </location>
</feature>
<feature type="region of interest" description="Disordered" evidence="1">
    <location>
        <begin position="600"/>
        <end position="659"/>
    </location>
</feature>
<feature type="compositionally biased region" description="Polar residues" evidence="1">
    <location>
        <begin position="503"/>
        <end position="518"/>
    </location>
</feature>
<organism evidence="2 3">
    <name type="scientific">Nocardia callitridis</name>
    <dbReference type="NCBI Taxonomy" id="648753"/>
    <lineage>
        <taxon>Bacteria</taxon>
        <taxon>Bacillati</taxon>
        <taxon>Actinomycetota</taxon>
        <taxon>Actinomycetes</taxon>
        <taxon>Mycobacteriales</taxon>
        <taxon>Nocardiaceae</taxon>
        <taxon>Nocardia</taxon>
    </lineage>
</organism>
<evidence type="ECO:0000256" key="1">
    <source>
        <dbReference type="SAM" id="MobiDB-lite"/>
    </source>
</evidence>
<protein>
    <submittedName>
        <fullName evidence="2">Uncharacterized protein</fullName>
    </submittedName>
</protein>
<evidence type="ECO:0000313" key="2">
    <source>
        <dbReference type="EMBL" id="GAA5062250.1"/>
    </source>
</evidence>
<dbReference type="EMBL" id="BAABJM010000005">
    <property type="protein sequence ID" value="GAA5062250.1"/>
    <property type="molecule type" value="Genomic_DNA"/>
</dbReference>
<comment type="caution">
    <text evidence="2">The sequence shown here is derived from an EMBL/GenBank/DDBJ whole genome shotgun (WGS) entry which is preliminary data.</text>
</comment>
<keyword evidence="3" id="KW-1185">Reference proteome</keyword>
<name>A0ABP9KRE4_9NOCA</name>
<proteinExistence type="predicted"/>
<feature type="region of interest" description="Disordered" evidence="1">
    <location>
        <begin position="405"/>
        <end position="424"/>
    </location>
</feature>
<feature type="compositionally biased region" description="Pro residues" evidence="1">
    <location>
        <begin position="648"/>
        <end position="659"/>
    </location>
</feature>
<feature type="compositionally biased region" description="Gly residues" evidence="1">
    <location>
        <begin position="304"/>
        <end position="313"/>
    </location>
</feature>
<feature type="compositionally biased region" description="Low complexity" evidence="1">
    <location>
        <begin position="321"/>
        <end position="330"/>
    </location>
</feature>
<feature type="region of interest" description="Disordered" evidence="1">
    <location>
        <begin position="281"/>
        <end position="340"/>
    </location>
</feature>